<dbReference type="PANTHER" id="PTHR31793:SF27">
    <property type="entry name" value="NOVEL THIOESTERASE SUPERFAMILY DOMAIN AND SAPOSIN A-TYPE DOMAIN CONTAINING PROTEIN (0610012H03RIK)"/>
    <property type="match status" value="1"/>
</dbReference>
<evidence type="ECO:0000256" key="1">
    <source>
        <dbReference type="ARBA" id="ARBA00005953"/>
    </source>
</evidence>
<sequence>MKVYHKTITVTADDLDDLNHVNNVRYLQWVQDISKEHWQASASKEVQENHMWVVSTHFLEYKAAAILDDIIKVKTYIKKSEGAISVRIVEMRNSLTNKIILKAKTEWCLLNSKSLRPIRVSEEIKNIFID</sequence>
<dbReference type="GO" id="GO:0006633">
    <property type="term" value="P:fatty acid biosynthetic process"/>
    <property type="evidence" value="ECO:0007669"/>
    <property type="project" value="InterPro"/>
</dbReference>
<dbReference type="Proteomes" id="UP000183257">
    <property type="component" value="Unassembled WGS sequence"/>
</dbReference>
<dbReference type="Gene3D" id="3.10.129.10">
    <property type="entry name" value="Hotdog Thioesterase"/>
    <property type="match status" value="1"/>
</dbReference>
<reference evidence="5" key="1">
    <citation type="submission" date="2016-11" db="EMBL/GenBank/DDBJ databases">
        <authorList>
            <person name="Varghese N."/>
            <person name="Submissions S."/>
        </authorList>
    </citation>
    <scope>NUCLEOTIDE SEQUENCE [LARGE SCALE GENOMIC DNA]</scope>
    <source>
        <strain evidence="5">DSM 24786</strain>
    </source>
</reference>
<dbReference type="AlphaFoldDB" id="A0A1K1M380"/>
<dbReference type="Pfam" id="PF01643">
    <property type="entry name" value="Acyl-ACP_TE"/>
    <property type="match status" value="1"/>
</dbReference>
<dbReference type="CDD" id="cd00586">
    <property type="entry name" value="4HBT"/>
    <property type="match status" value="1"/>
</dbReference>
<evidence type="ECO:0000256" key="2">
    <source>
        <dbReference type="ARBA" id="ARBA00022801"/>
    </source>
</evidence>
<dbReference type="RefSeq" id="WP_072301977.1">
    <property type="nucleotide sequence ID" value="NZ_FPIY01000001.1"/>
</dbReference>
<protein>
    <submittedName>
        <fullName evidence="4">Acyl-CoA thioester hydrolase</fullName>
    </submittedName>
</protein>
<evidence type="ECO:0000313" key="4">
    <source>
        <dbReference type="EMBL" id="SFW17537.1"/>
    </source>
</evidence>
<keyword evidence="5" id="KW-1185">Reference proteome</keyword>
<dbReference type="OrthoDB" id="9801517at2"/>
<feature type="domain" description="Acyl-ACP thioesterase N-terminal hotdog" evidence="3">
    <location>
        <begin position="2"/>
        <end position="127"/>
    </location>
</feature>
<name>A0A1K1M380_9FLAO</name>
<organism evidence="4 5">
    <name type="scientific">Cellulophaga fucicola</name>
    <dbReference type="NCBI Taxonomy" id="76595"/>
    <lineage>
        <taxon>Bacteria</taxon>
        <taxon>Pseudomonadati</taxon>
        <taxon>Bacteroidota</taxon>
        <taxon>Flavobacteriia</taxon>
        <taxon>Flavobacteriales</taxon>
        <taxon>Flavobacteriaceae</taxon>
        <taxon>Cellulophaga</taxon>
    </lineage>
</organism>
<dbReference type="SUPFAM" id="SSF54637">
    <property type="entry name" value="Thioesterase/thiol ester dehydrase-isomerase"/>
    <property type="match status" value="1"/>
</dbReference>
<keyword evidence="2 4" id="KW-0378">Hydrolase</keyword>
<dbReference type="InterPro" id="IPR002864">
    <property type="entry name" value="Acyl-ACP_thioesterase_NHD"/>
</dbReference>
<accession>A0A1K1M380</accession>
<dbReference type="PANTHER" id="PTHR31793">
    <property type="entry name" value="4-HYDROXYBENZOYL-COA THIOESTERASE FAMILY MEMBER"/>
    <property type="match status" value="1"/>
</dbReference>
<evidence type="ECO:0000313" key="5">
    <source>
        <dbReference type="Proteomes" id="UP000183257"/>
    </source>
</evidence>
<proteinExistence type="inferred from homology"/>
<dbReference type="STRING" id="76595.SAMN05660313_00288"/>
<dbReference type="InterPro" id="IPR029069">
    <property type="entry name" value="HotDog_dom_sf"/>
</dbReference>
<dbReference type="InterPro" id="IPR050563">
    <property type="entry name" value="4-hydroxybenzoyl-CoA_TE"/>
</dbReference>
<dbReference type="GO" id="GO:0047617">
    <property type="term" value="F:fatty acyl-CoA hydrolase activity"/>
    <property type="evidence" value="ECO:0007669"/>
    <property type="project" value="TreeGrafter"/>
</dbReference>
<comment type="similarity">
    <text evidence="1">Belongs to the 4-hydroxybenzoyl-CoA thioesterase family.</text>
</comment>
<evidence type="ECO:0000259" key="3">
    <source>
        <dbReference type="Pfam" id="PF01643"/>
    </source>
</evidence>
<gene>
    <name evidence="4" type="ORF">SAMN05660313_00288</name>
</gene>
<dbReference type="EMBL" id="FPIY01000001">
    <property type="protein sequence ID" value="SFW17537.1"/>
    <property type="molecule type" value="Genomic_DNA"/>
</dbReference>